<keyword evidence="5" id="KW-1185">Reference proteome</keyword>
<organism evidence="4 5">
    <name type="scientific">Cirrhinus molitorella</name>
    <name type="common">mud carp</name>
    <dbReference type="NCBI Taxonomy" id="172907"/>
    <lineage>
        <taxon>Eukaryota</taxon>
        <taxon>Metazoa</taxon>
        <taxon>Chordata</taxon>
        <taxon>Craniata</taxon>
        <taxon>Vertebrata</taxon>
        <taxon>Euteleostomi</taxon>
        <taxon>Actinopterygii</taxon>
        <taxon>Neopterygii</taxon>
        <taxon>Teleostei</taxon>
        <taxon>Ostariophysi</taxon>
        <taxon>Cypriniformes</taxon>
        <taxon>Cyprinidae</taxon>
        <taxon>Labeoninae</taxon>
        <taxon>Labeonini</taxon>
        <taxon>Cirrhinus</taxon>
    </lineage>
</organism>
<dbReference type="Pfam" id="PF00665">
    <property type="entry name" value="rve"/>
    <property type="match status" value="1"/>
</dbReference>
<dbReference type="EMBL" id="JAYMGO010000022">
    <property type="protein sequence ID" value="KAL1251107.1"/>
    <property type="molecule type" value="Genomic_DNA"/>
</dbReference>
<evidence type="ECO:0000256" key="1">
    <source>
        <dbReference type="ARBA" id="ARBA00039658"/>
    </source>
</evidence>
<accession>A0ABR3LDZ3</accession>
<name>A0ABR3LDZ3_9TELE</name>
<comment type="caution">
    <text evidence="4">The sequence shown here is derived from an EMBL/GenBank/DDBJ whole genome shotgun (WGS) entry which is preliminary data.</text>
</comment>
<dbReference type="PANTHER" id="PTHR37984">
    <property type="entry name" value="PROTEIN CBG26694"/>
    <property type="match status" value="1"/>
</dbReference>
<reference evidence="4 5" key="1">
    <citation type="submission" date="2023-09" db="EMBL/GenBank/DDBJ databases">
        <authorList>
            <person name="Wang M."/>
        </authorList>
    </citation>
    <scope>NUCLEOTIDE SEQUENCE [LARGE SCALE GENOMIC DNA]</scope>
    <source>
        <strain evidence="4">GT-2023</strain>
        <tissue evidence="4">Liver</tissue>
    </source>
</reference>
<dbReference type="Gene3D" id="3.30.420.10">
    <property type="entry name" value="Ribonuclease H-like superfamily/Ribonuclease H"/>
    <property type="match status" value="1"/>
</dbReference>
<feature type="domain" description="Integrase catalytic" evidence="3">
    <location>
        <begin position="226"/>
        <end position="384"/>
    </location>
</feature>
<evidence type="ECO:0000259" key="3">
    <source>
        <dbReference type="PROSITE" id="PS50994"/>
    </source>
</evidence>
<dbReference type="Proteomes" id="UP001558613">
    <property type="component" value="Unassembled WGS sequence"/>
</dbReference>
<dbReference type="SUPFAM" id="SSF53098">
    <property type="entry name" value="Ribonuclease H-like"/>
    <property type="match status" value="1"/>
</dbReference>
<dbReference type="PANTHER" id="PTHR37984:SF15">
    <property type="entry name" value="INTEGRASE CATALYTIC DOMAIN-CONTAINING PROTEIN"/>
    <property type="match status" value="1"/>
</dbReference>
<dbReference type="InterPro" id="IPR036397">
    <property type="entry name" value="RNaseH_sf"/>
</dbReference>
<evidence type="ECO:0000313" key="5">
    <source>
        <dbReference type="Proteomes" id="UP001558613"/>
    </source>
</evidence>
<dbReference type="Pfam" id="PF17921">
    <property type="entry name" value="Integrase_H2C2"/>
    <property type="match status" value="1"/>
</dbReference>
<gene>
    <name evidence="4" type="ORF">QQF64_018903</name>
</gene>
<sequence>MTEKFREYLLGHKCIVFTDNIPLSHLGSAKLGATEQRWAAQLAGFDFEIRYRPGKSNGNADALSRQPPVDSVEVGQLLPATVVPASVQQAVEREAVYQVTQAVLQVFPSHSAADLKGLQEADPDIGRVLLFWRRKLSQLRGASIVGEEQLNCAPSVGPPGRTKDILRWLHEEHGHQGVERTTELVRQRCYWPGMAGDVARWCRECERCQSAKDVQPDSSSFMGHLLASRPNEILAIDFTMLEPSSSGLENVLVMTDVFTKYTLAVPTQDQRAETVAQVLVVEWFCKFGVPGRIHSDQGRNFESLLIQQLCSLYKVEKSQTTPYHPAGNGQCERFNRTLHNLLRTLPPSRKRDWALCLPQVLFSYNTTPHQSTGESPHYLMFGQEPRLPVDFLLGRVDDTAAGNIHEWVIEHQTRLQVAFEGAREHLRVAAERRKVQHDAHVRDAPLGEGQLVHLREFGARGRSKIRDLWSSVVYQVVRAPTKGGSVYSIAPIDKLDKVRQVHRLMLKIRTQQDFAGHVSTHSPVVELELPIGDQVSDGSEQGDLWVLVSENPPAVDIEVSEPGHLGSASTSGLGASANLDQHFEEEVVQLPECLSNGNVGPRRSRRATAGQHSNVHHLPRPVGVKKHTEGNPVADIGLRLPLYRSSGETELAQVSAAFVDAFVLPSSPAVYRQTERALMFPELSAEGSGRFLVLVLSRVLAGVIASVCVCHRYKCGVFDVEAYSALKPCCHASVPVLVFVDVLDNPGHHPRVCEVCNEIC</sequence>
<dbReference type="InterPro" id="IPR012337">
    <property type="entry name" value="RNaseH-like_sf"/>
</dbReference>
<dbReference type="Gene3D" id="1.10.340.70">
    <property type="match status" value="1"/>
</dbReference>
<dbReference type="InterPro" id="IPR050951">
    <property type="entry name" value="Retrovirus_Pol_polyprotein"/>
</dbReference>
<evidence type="ECO:0000256" key="2">
    <source>
        <dbReference type="SAM" id="MobiDB-lite"/>
    </source>
</evidence>
<dbReference type="InterPro" id="IPR001584">
    <property type="entry name" value="Integrase_cat-core"/>
</dbReference>
<protein>
    <recommendedName>
        <fullName evidence="1">Gypsy retrotransposon integrase-like protein 1</fullName>
    </recommendedName>
</protein>
<dbReference type="InterPro" id="IPR041588">
    <property type="entry name" value="Integrase_H2C2"/>
</dbReference>
<dbReference type="PROSITE" id="PS50994">
    <property type="entry name" value="INTEGRASE"/>
    <property type="match status" value="1"/>
</dbReference>
<feature type="region of interest" description="Disordered" evidence="2">
    <location>
        <begin position="594"/>
        <end position="626"/>
    </location>
</feature>
<feature type="compositionally biased region" description="Basic residues" evidence="2">
    <location>
        <begin position="614"/>
        <end position="625"/>
    </location>
</feature>
<evidence type="ECO:0000313" key="4">
    <source>
        <dbReference type="EMBL" id="KAL1251107.1"/>
    </source>
</evidence>
<proteinExistence type="predicted"/>